<dbReference type="CDD" id="cd02981">
    <property type="entry name" value="PDI_b_family"/>
    <property type="match status" value="1"/>
</dbReference>
<evidence type="ECO:0000256" key="7">
    <source>
        <dbReference type="SAM" id="MobiDB-lite"/>
    </source>
</evidence>
<keyword evidence="4" id="KW-1015">Disulfide bond</keyword>
<dbReference type="InterPro" id="IPR013766">
    <property type="entry name" value="Thioredoxin_domain"/>
</dbReference>
<feature type="compositionally biased region" description="Low complexity" evidence="7">
    <location>
        <begin position="261"/>
        <end position="272"/>
    </location>
</feature>
<dbReference type="PANTHER" id="PTHR45815:SF3">
    <property type="entry name" value="PROTEIN DISULFIDE-ISOMERASE A6"/>
    <property type="match status" value="1"/>
</dbReference>
<dbReference type="PANTHER" id="PTHR45815">
    <property type="entry name" value="PROTEIN DISULFIDE-ISOMERASE A6"/>
    <property type="match status" value="1"/>
</dbReference>
<feature type="region of interest" description="Disordered" evidence="7">
    <location>
        <begin position="451"/>
        <end position="518"/>
    </location>
</feature>
<dbReference type="InterPro" id="IPR057305">
    <property type="entry name" value="Thioredox_PDIA6_C"/>
</dbReference>
<feature type="domain" description="Thioredoxin" evidence="9">
    <location>
        <begin position="11"/>
        <end position="141"/>
    </location>
</feature>
<dbReference type="PROSITE" id="PS00194">
    <property type="entry name" value="THIOREDOXIN_1"/>
    <property type="match status" value="1"/>
</dbReference>
<comment type="catalytic activity">
    <reaction evidence="1">
        <text>Catalyzes the rearrangement of -S-S- bonds in proteins.</text>
        <dbReference type="EC" id="5.3.4.1"/>
    </reaction>
</comment>
<dbReference type="EC" id="5.3.4.1" evidence="3"/>
<dbReference type="InterPro" id="IPR036249">
    <property type="entry name" value="Thioredoxin-like_sf"/>
</dbReference>
<organism evidence="10 11">
    <name type="scientific">Exophiala dermatitidis</name>
    <name type="common">Black yeast-like fungus</name>
    <name type="synonym">Wangiella dermatitidis</name>
    <dbReference type="NCBI Taxonomy" id="5970"/>
    <lineage>
        <taxon>Eukaryota</taxon>
        <taxon>Fungi</taxon>
        <taxon>Dikarya</taxon>
        <taxon>Ascomycota</taxon>
        <taxon>Pezizomycotina</taxon>
        <taxon>Eurotiomycetes</taxon>
        <taxon>Chaetothyriomycetidae</taxon>
        <taxon>Chaetothyriales</taxon>
        <taxon>Herpotrichiellaceae</taxon>
        <taxon>Exophiala</taxon>
    </lineage>
</organism>
<dbReference type="GO" id="GO:0034976">
    <property type="term" value="P:response to endoplasmic reticulum stress"/>
    <property type="evidence" value="ECO:0007669"/>
    <property type="project" value="TreeGrafter"/>
</dbReference>
<dbReference type="Gene3D" id="3.40.30.10">
    <property type="entry name" value="Glutaredoxin"/>
    <property type="match status" value="2"/>
</dbReference>
<sequence>MALLMLLPLLFLAMTGLVQVDAFYTKNSPVLQVTAKTYDSLIAQSNHTSIVEFYAPWCGHCQNLKPAYEKAAKNLAGLAKVAAINCDDDANKPFCGQMGIQGFPTLKIVRPGKKPGRPVVEDYNGPRSTKGIVDAVKDKIPNHVKRLQGDGLDTWPNEPSSPSAKAIVFSDKGTTSPLVKSLAIDFLGSITFAQVRDKAVAEKYGVTKFPTIVLVPAPGETPIPYTGEINRDSLVSFFSQIAPPNPDPAPKGAKPTKKVKPQSSSSASAAFSKDSEAHKSADFDDYLASSGTVVLDDDTPTESPLPIVEQEKPAVVAEELPPIPTLTTQAELEAACMTPKSHHCLLVLLPASESGEGSHQSTTTALTSLAEIAQKYHKRKASLMPTYAVPAEMQETGRVREHLGLESGKLEIIALSMKRNWWIRYPGEGHDVHDLEGFIDAIKLGELSKSKLPPGFGPVPEDRAEASDDEPVATIAEPEPEPVETAEVEHDTSGREEPAEGAAEPEPAETAEVEHDEL</sequence>
<dbReference type="Pfam" id="PF00085">
    <property type="entry name" value="Thioredoxin"/>
    <property type="match status" value="1"/>
</dbReference>
<reference evidence="10" key="1">
    <citation type="submission" date="2023-01" db="EMBL/GenBank/DDBJ databases">
        <title>Exophiala dermititidis isolated from Cystic Fibrosis Patient.</title>
        <authorList>
            <person name="Kurbessoian T."/>
            <person name="Crocker A."/>
            <person name="Murante D."/>
            <person name="Hogan D.A."/>
            <person name="Stajich J.E."/>
        </authorList>
    </citation>
    <scope>NUCLEOTIDE SEQUENCE</scope>
    <source>
        <strain evidence="10">Ex8</strain>
    </source>
</reference>
<evidence type="ECO:0000256" key="3">
    <source>
        <dbReference type="ARBA" id="ARBA00012723"/>
    </source>
</evidence>
<name>A0AAN6EMK4_EXODE</name>
<evidence type="ECO:0000256" key="1">
    <source>
        <dbReference type="ARBA" id="ARBA00001182"/>
    </source>
</evidence>
<dbReference type="Proteomes" id="UP001161757">
    <property type="component" value="Unassembled WGS sequence"/>
</dbReference>
<evidence type="ECO:0000259" key="9">
    <source>
        <dbReference type="PROSITE" id="PS51352"/>
    </source>
</evidence>
<dbReference type="PROSITE" id="PS51352">
    <property type="entry name" value="THIOREDOXIN_2"/>
    <property type="match status" value="1"/>
</dbReference>
<dbReference type="GO" id="GO:0003756">
    <property type="term" value="F:protein disulfide isomerase activity"/>
    <property type="evidence" value="ECO:0007669"/>
    <property type="project" value="UniProtKB-EC"/>
</dbReference>
<proteinExistence type="predicted"/>
<dbReference type="AlphaFoldDB" id="A0AAN6EMK4"/>
<comment type="caution">
    <text evidence="10">The sequence shown here is derived from an EMBL/GenBank/DDBJ whole genome shotgun (WGS) entry which is preliminary data.</text>
</comment>
<keyword evidence="6" id="KW-0676">Redox-active center</keyword>
<evidence type="ECO:0000313" key="11">
    <source>
        <dbReference type="Proteomes" id="UP001161757"/>
    </source>
</evidence>
<keyword evidence="5" id="KW-0413">Isomerase</keyword>
<feature type="compositionally biased region" description="Basic and acidic residues" evidence="7">
    <location>
        <begin position="487"/>
        <end position="498"/>
    </location>
</feature>
<dbReference type="InterPro" id="IPR017937">
    <property type="entry name" value="Thioredoxin_CS"/>
</dbReference>
<dbReference type="PRINTS" id="PR00421">
    <property type="entry name" value="THIOREDOXIN"/>
</dbReference>
<evidence type="ECO:0000256" key="5">
    <source>
        <dbReference type="ARBA" id="ARBA00023235"/>
    </source>
</evidence>
<dbReference type="CDD" id="cd03002">
    <property type="entry name" value="PDI_a_MPD1_like"/>
    <property type="match status" value="1"/>
</dbReference>
<accession>A0AAN6EMK4</accession>
<dbReference type="EMBL" id="JAJGCB010000021">
    <property type="protein sequence ID" value="KAJ8987948.1"/>
    <property type="molecule type" value="Genomic_DNA"/>
</dbReference>
<evidence type="ECO:0000256" key="6">
    <source>
        <dbReference type="ARBA" id="ARBA00023284"/>
    </source>
</evidence>
<dbReference type="Pfam" id="PF24541">
    <property type="entry name" value="Thioredox_PDIA6_C"/>
    <property type="match status" value="1"/>
</dbReference>
<evidence type="ECO:0000256" key="2">
    <source>
        <dbReference type="ARBA" id="ARBA00004319"/>
    </source>
</evidence>
<dbReference type="GO" id="GO:0005788">
    <property type="term" value="C:endoplasmic reticulum lumen"/>
    <property type="evidence" value="ECO:0007669"/>
    <property type="project" value="UniProtKB-SubCell"/>
</dbReference>
<comment type="subcellular location">
    <subcellularLocation>
        <location evidence="2">Endoplasmic reticulum lumen</location>
    </subcellularLocation>
</comment>
<protein>
    <recommendedName>
        <fullName evidence="3">protein disulfide-isomerase</fullName>
        <ecNumber evidence="3">5.3.4.1</ecNumber>
    </recommendedName>
</protein>
<feature type="region of interest" description="Disordered" evidence="7">
    <location>
        <begin position="239"/>
        <end position="274"/>
    </location>
</feature>
<evidence type="ECO:0000256" key="8">
    <source>
        <dbReference type="SAM" id="SignalP"/>
    </source>
</evidence>
<dbReference type="GO" id="GO:0015035">
    <property type="term" value="F:protein-disulfide reductase activity"/>
    <property type="evidence" value="ECO:0007669"/>
    <property type="project" value="TreeGrafter"/>
</dbReference>
<gene>
    <name evidence="10" type="ORF">HRR80_008029</name>
</gene>
<evidence type="ECO:0000313" key="10">
    <source>
        <dbReference type="EMBL" id="KAJ8987948.1"/>
    </source>
</evidence>
<feature type="compositionally biased region" description="Acidic residues" evidence="7">
    <location>
        <begin position="506"/>
        <end position="518"/>
    </location>
</feature>
<dbReference type="SUPFAM" id="SSF52833">
    <property type="entry name" value="Thioredoxin-like"/>
    <property type="match status" value="2"/>
</dbReference>
<feature type="signal peptide" evidence="8">
    <location>
        <begin position="1"/>
        <end position="22"/>
    </location>
</feature>
<evidence type="ECO:0000256" key="4">
    <source>
        <dbReference type="ARBA" id="ARBA00023157"/>
    </source>
</evidence>
<feature type="chain" id="PRO_5043045135" description="protein disulfide-isomerase" evidence="8">
    <location>
        <begin position="23"/>
        <end position="518"/>
    </location>
</feature>
<keyword evidence="8" id="KW-0732">Signal</keyword>